<evidence type="ECO:0000256" key="1">
    <source>
        <dbReference type="SAM" id="MobiDB-lite"/>
    </source>
</evidence>
<gene>
    <name evidence="2" type="ORF">FWILDA_LOCUS3083</name>
</gene>
<evidence type="ECO:0000313" key="3">
    <source>
        <dbReference type="Proteomes" id="UP001153678"/>
    </source>
</evidence>
<name>A0A9W4SFC0_9GLOM</name>
<feature type="compositionally biased region" description="Polar residues" evidence="1">
    <location>
        <begin position="97"/>
        <end position="118"/>
    </location>
</feature>
<evidence type="ECO:0000313" key="2">
    <source>
        <dbReference type="EMBL" id="CAI2167456.1"/>
    </source>
</evidence>
<feature type="compositionally biased region" description="Basic and acidic residues" evidence="1">
    <location>
        <begin position="72"/>
        <end position="86"/>
    </location>
</feature>
<organism evidence="2 3">
    <name type="scientific">Funneliformis geosporum</name>
    <dbReference type="NCBI Taxonomy" id="1117311"/>
    <lineage>
        <taxon>Eukaryota</taxon>
        <taxon>Fungi</taxon>
        <taxon>Fungi incertae sedis</taxon>
        <taxon>Mucoromycota</taxon>
        <taxon>Glomeromycotina</taxon>
        <taxon>Glomeromycetes</taxon>
        <taxon>Glomerales</taxon>
        <taxon>Glomeraceae</taxon>
        <taxon>Funneliformis</taxon>
    </lineage>
</organism>
<sequence>MSDNFFNVKELKISFDIYRNSIPKNKEYHARILEDVMFRETSFAQFDLQVFPHRKIFCPQVERQIREPVKKKLIREGHSEKYEGKPRTKRGKASHRSPGTTNPTISNNYSEVESNIPPSRNRIRTNYILPEETGDHKCSKKPCLRELNQKRNLQSITEEKNSEEKKDYNEYDNSTNGGAGVVPMET</sequence>
<keyword evidence="3" id="KW-1185">Reference proteome</keyword>
<comment type="caution">
    <text evidence="2">The sequence shown here is derived from an EMBL/GenBank/DDBJ whole genome shotgun (WGS) entry which is preliminary data.</text>
</comment>
<accession>A0A9W4SFC0</accession>
<proteinExistence type="predicted"/>
<feature type="region of interest" description="Disordered" evidence="1">
    <location>
        <begin position="134"/>
        <end position="186"/>
    </location>
</feature>
<feature type="region of interest" description="Disordered" evidence="1">
    <location>
        <begin position="72"/>
        <end position="118"/>
    </location>
</feature>
<feature type="compositionally biased region" description="Basic and acidic residues" evidence="1">
    <location>
        <begin position="157"/>
        <end position="169"/>
    </location>
</feature>
<dbReference type="EMBL" id="CAMKVN010000394">
    <property type="protein sequence ID" value="CAI2167456.1"/>
    <property type="molecule type" value="Genomic_DNA"/>
</dbReference>
<dbReference type="Proteomes" id="UP001153678">
    <property type="component" value="Unassembled WGS sequence"/>
</dbReference>
<feature type="compositionally biased region" description="Basic and acidic residues" evidence="1">
    <location>
        <begin position="134"/>
        <end position="149"/>
    </location>
</feature>
<dbReference type="AlphaFoldDB" id="A0A9W4SFC0"/>
<reference evidence="2" key="1">
    <citation type="submission" date="2022-08" db="EMBL/GenBank/DDBJ databases">
        <authorList>
            <person name="Kallberg Y."/>
            <person name="Tangrot J."/>
            <person name="Rosling A."/>
        </authorList>
    </citation>
    <scope>NUCLEOTIDE SEQUENCE</scope>
    <source>
        <strain evidence="2">Wild A</strain>
    </source>
</reference>
<protein>
    <submittedName>
        <fullName evidence="2">4655_t:CDS:1</fullName>
    </submittedName>
</protein>